<organism evidence="1 2">
    <name type="scientific">Diplodia corticola</name>
    <dbReference type="NCBI Taxonomy" id="236234"/>
    <lineage>
        <taxon>Eukaryota</taxon>
        <taxon>Fungi</taxon>
        <taxon>Dikarya</taxon>
        <taxon>Ascomycota</taxon>
        <taxon>Pezizomycotina</taxon>
        <taxon>Dothideomycetes</taxon>
        <taxon>Dothideomycetes incertae sedis</taxon>
        <taxon>Botryosphaeriales</taxon>
        <taxon>Botryosphaeriaceae</taxon>
        <taxon>Diplodia</taxon>
    </lineage>
</organism>
<name>A0A1J9RG04_9PEZI</name>
<protein>
    <submittedName>
        <fullName evidence="1">F-box domain protein</fullName>
    </submittedName>
</protein>
<gene>
    <name evidence="1" type="ORF">BKCO1_4800066</name>
</gene>
<comment type="caution">
    <text evidence="1">The sequence shown here is derived from an EMBL/GenBank/DDBJ whole genome shotgun (WGS) entry which is preliminary data.</text>
</comment>
<dbReference type="OrthoDB" id="9984533at2759"/>
<accession>A0A1J9RG04</accession>
<dbReference type="AlphaFoldDB" id="A0A1J9RG04"/>
<proteinExistence type="predicted"/>
<keyword evidence="2" id="KW-1185">Reference proteome</keyword>
<reference evidence="1 2" key="1">
    <citation type="submission" date="2016-10" db="EMBL/GenBank/DDBJ databases">
        <title>Proteomics and genomics reveal pathogen-plant mechanisms compatible with a hemibiotrophic lifestyle of Diplodia corticola.</title>
        <authorList>
            <person name="Fernandes I."/>
            <person name="De Jonge R."/>
            <person name="Van De Peer Y."/>
            <person name="Devreese B."/>
            <person name="Alves A."/>
            <person name="Esteves A.C."/>
        </authorList>
    </citation>
    <scope>NUCLEOTIDE SEQUENCE [LARGE SCALE GENOMIC DNA]</scope>
    <source>
        <strain evidence="1 2">CBS 112549</strain>
    </source>
</reference>
<dbReference type="STRING" id="236234.A0A1J9RG04"/>
<dbReference type="RefSeq" id="XP_020127735.1">
    <property type="nucleotide sequence ID" value="XM_020276508.1"/>
</dbReference>
<evidence type="ECO:0000313" key="1">
    <source>
        <dbReference type="EMBL" id="OJD31475.1"/>
    </source>
</evidence>
<sequence>MSDPGECYYAICGSGFRRARFAHDDNDGYNPASLSESDVEWMENFDVVGFNPDANGISKVELHNVMQDPQLMTEDVDYRKLFLWLDHATTPKHWMDGPFLAVANRRRIWGVCEQLADTYHARLARKVLADEPEGMAELILEHADNPQIPLVVWPPPSKDVEFVSVQWVRSLDELTEGSAAELHAFFGPDGSMVGLAMELGGGPMRVFGQDDGVEGVRREMVEIEDPADILGLILHIPHAVVGLEDAETSIKGVTVQHRLQDWHLGSTRDPSFNLRPLLLDQGKTIVGLSTRIIRLGLLQCTRPPSDDFALLNTTTDASHNNNPTPIQHRLLWRTTNTNPPGPIWTIPHLRLIRLHDAGAVAFLPENDMLACEPLLWARTADDIKSVTRLSVTLAIAGTVDDRPLCQYCNREHGYYMLCGAAARRRGGATASSTVVDFDVDGAGGEVVDSVEMAWGGYARAVKLHTNRDREVVWGDGNACDWVTLTAPPGQTIVGLVFVFGNIGGGDVTGIEKYAAMTYAGILALPLE</sequence>
<dbReference type="EMBL" id="MNUE01000048">
    <property type="protein sequence ID" value="OJD31475.1"/>
    <property type="molecule type" value="Genomic_DNA"/>
</dbReference>
<evidence type="ECO:0000313" key="2">
    <source>
        <dbReference type="Proteomes" id="UP000183809"/>
    </source>
</evidence>
<dbReference type="GeneID" id="31016769"/>
<dbReference type="Proteomes" id="UP000183809">
    <property type="component" value="Unassembled WGS sequence"/>
</dbReference>